<evidence type="ECO:0000313" key="1">
    <source>
        <dbReference type="EMBL" id="STS92807.1"/>
    </source>
</evidence>
<dbReference type="EMBL" id="UGKR01000003">
    <property type="protein sequence ID" value="STS92807.1"/>
    <property type="molecule type" value="Genomic_DNA"/>
</dbReference>
<dbReference type="Proteomes" id="UP000254545">
    <property type="component" value="Unassembled WGS sequence"/>
</dbReference>
<sequence>MTLLLVFLTLFATTLGGHALAAGQLAAFRG</sequence>
<reference evidence="1 2" key="1">
    <citation type="submission" date="2018-06" db="EMBL/GenBank/DDBJ databases">
        <authorList>
            <consortium name="Pathogen Informatics"/>
            <person name="Doyle S."/>
        </authorList>
    </citation>
    <scope>NUCLEOTIDE SEQUENCE [LARGE SCALE GENOMIC DNA]</scope>
    <source>
        <strain evidence="1 2">NCTC9177</strain>
    </source>
</reference>
<accession>A0A7H4MR57</accession>
<dbReference type="AlphaFoldDB" id="A0A7H4MR57"/>
<comment type="caution">
    <text evidence="1">The sequence shown here is derived from an EMBL/GenBank/DDBJ whole genome shotgun (WGS) entry which is preliminary data.</text>
</comment>
<name>A0A7H4MR57_KLEVA</name>
<gene>
    <name evidence="1" type="ORF">NCTC9177_06765</name>
</gene>
<evidence type="ECO:0000313" key="2">
    <source>
        <dbReference type="Proteomes" id="UP000254545"/>
    </source>
</evidence>
<organism evidence="1 2">
    <name type="scientific">Klebsiella variicola</name>
    <dbReference type="NCBI Taxonomy" id="244366"/>
    <lineage>
        <taxon>Bacteria</taxon>
        <taxon>Pseudomonadati</taxon>
        <taxon>Pseudomonadota</taxon>
        <taxon>Gammaproteobacteria</taxon>
        <taxon>Enterobacterales</taxon>
        <taxon>Enterobacteriaceae</taxon>
        <taxon>Klebsiella/Raoultella group</taxon>
        <taxon>Klebsiella</taxon>
        <taxon>Klebsiella pneumoniae complex</taxon>
    </lineage>
</organism>
<proteinExistence type="predicted"/>
<protein>
    <submittedName>
        <fullName evidence="1">Uncharacterized protein</fullName>
    </submittedName>
</protein>